<proteinExistence type="predicted"/>
<feature type="transmembrane region" description="Helical" evidence="1">
    <location>
        <begin position="609"/>
        <end position="638"/>
    </location>
</feature>
<sequence length="1012" mass="115675">MLETIKKFLKNRVVVSILLSLCIFQLVSGLLVPRFKNEEREIRIEATGRKNAQSGGNGVQIQKILVDGKNEILPVDFFTITSWEIGEGGILTWNPFKNRSNVISAKARFRTLGLGLTKESYSGIAKVYVDNTLIKEVDLYSNRSEIVYVDIDGINNGSTMIYILKSVVLFTLLFLISYILSYFFQKKVEPSKEGIIVSVSLGVIASLIYVVEYSTSIQFLKTVTMSISIFILIYVVGTRFVDIDYWYRVILDKHKKLMFSLLILVCILIPIFNTINSSKIINEEVKNSTENITSIPLVSGNPLKQNINILGKAKKIHINIENRDDNEGTFTIRAVQDKKKIEWNLQGVDCNNKDSIELNLTDLSQGDFFLYIDTSYTGAGKGVKVLSSSDTRFGKLEENNNIISDKNLCMSLDLSKENVYYIPQMTAFIFMSIVLLLAVVNVNRCKQNDKLTFILVAIAAFLVYSIKSTMFSLDAQPVHETGSNFFLQTYERGFLGSLFVPDYVYWPLFTRFISDIIVLIFRQRKWAILLLNCSGGIIAALNCGLINLKVFRINLGKYERFILSLIFGLSPLFVTDELLNFHNSAYWNFILLTLLLTVDWSKIKRHQFVLALGSSLMILSKIVFVVMLPVYLIILGFLIIKKEVKANKRLFVYLILDICMTLLSVTYTYILLSRWKYFNDSIGFGERLITVIKQVPLYYFRTLYVPIRYLFNIQNINPYVFVILASAVTVLLVVWISANGIKKYSENKNIKNAWYELMMLFYLLISIATAGILVYTNKDMVINVDTLFTDDFVYGRTNFIIIIEAMIFITMLLRYIFKNKNIVVGIVVSFASLLFLVPFSITTGTYVLSNWTQQYRELYRSSYSIPVVTGSDLFVLKNSYVGYIGGNSNRYTGEYNYIYSSKTIKEIDPNKILYSIDLSDIDKIKNRNILEIYARKSAILQSPESYVLLKDKEGKPIAKVDATYSKDRQALSYFLPDGIKNIGSLEFYYSKDNAPYPLLPEVYLGIEGEYEE</sequence>
<feature type="transmembrane region" description="Helical" evidence="1">
    <location>
        <begin position="560"/>
        <end position="579"/>
    </location>
</feature>
<reference evidence="2 3" key="1">
    <citation type="submission" date="2018-11" db="EMBL/GenBank/DDBJ databases">
        <title>Genome sequencing of Lachnoanaerobaculum orale DSM 24553T.</title>
        <authorList>
            <person name="Kook J.-K."/>
            <person name="Park S.-N."/>
            <person name="Lim Y.K."/>
        </authorList>
    </citation>
    <scope>NUCLEOTIDE SEQUENCE [LARGE SCALE GENOMIC DNA]</scope>
    <source>
        <strain evidence="2 3">DSM 24553</strain>
    </source>
</reference>
<evidence type="ECO:0000313" key="2">
    <source>
        <dbReference type="EMBL" id="RRJ17233.1"/>
    </source>
</evidence>
<feature type="transmembrane region" description="Helical" evidence="1">
    <location>
        <begin position="503"/>
        <end position="521"/>
    </location>
</feature>
<evidence type="ECO:0000313" key="3">
    <source>
        <dbReference type="Proteomes" id="UP000276982"/>
    </source>
</evidence>
<name>A0A3P3QA33_9FIRM</name>
<feature type="transmembrane region" description="Helical" evidence="1">
    <location>
        <begin position="753"/>
        <end position="776"/>
    </location>
</feature>
<dbReference type="AlphaFoldDB" id="A0A3P3QA33"/>
<keyword evidence="1" id="KW-0812">Transmembrane</keyword>
<feature type="transmembrane region" description="Helical" evidence="1">
    <location>
        <begin position="451"/>
        <end position="473"/>
    </location>
</feature>
<keyword evidence="3" id="KW-1185">Reference proteome</keyword>
<feature type="transmembrane region" description="Helical" evidence="1">
    <location>
        <begin position="824"/>
        <end position="848"/>
    </location>
</feature>
<gene>
    <name evidence="2" type="ORF">EHW90_09700</name>
</gene>
<keyword evidence="1" id="KW-1133">Transmembrane helix</keyword>
<feature type="transmembrane region" description="Helical" evidence="1">
    <location>
        <begin position="419"/>
        <end position="439"/>
    </location>
</feature>
<dbReference type="EMBL" id="RRCM01000001">
    <property type="protein sequence ID" value="RRJ17233.1"/>
    <property type="molecule type" value="Genomic_DNA"/>
</dbReference>
<organism evidence="2 3">
    <name type="scientific">Lachnoanaerobaculum orale</name>
    <dbReference type="NCBI Taxonomy" id="979627"/>
    <lineage>
        <taxon>Bacteria</taxon>
        <taxon>Bacillati</taxon>
        <taxon>Bacillota</taxon>
        <taxon>Clostridia</taxon>
        <taxon>Lachnospirales</taxon>
        <taxon>Lachnospiraceae</taxon>
        <taxon>Lachnoanaerobaculum</taxon>
    </lineage>
</organism>
<feature type="transmembrane region" description="Helical" evidence="1">
    <location>
        <begin position="160"/>
        <end position="183"/>
    </location>
</feature>
<accession>A0A3P3QA33</accession>
<feature type="transmembrane region" description="Helical" evidence="1">
    <location>
        <begin position="528"/>
        <end position="548"/>
    </location>
</feature>
<protein>
    <submittedName>
        <fullName evidence="2">Uncharacterized protein</fullName>
    </submittedName>
</protein>
<feature type="transmembrane region" description="Helical" evidence="1">
    <location>
        <begin position="796"/>
        <end position="817"/>
    </location>
</feature>
<feature type="transmembrane region" description="Helical" evidence="1">
    <location>
        <begin position="719"/>
        <end position="741"/>
    </location>
</feature>
<feature type="transmembrane region" description="Helical" evidence="1">
    <location>
        <begin position="650"/>
        <end position="672"/>
    </location>
</feature>
<feature type="transmembrane region" description="Helical" evidence="1">
    <location>
        <begin position="586"/>
        <end position="603"/>
    </location>
</feature>
<dbReference type="RefSeq" id="WP_124952542.1">
    <property type="nucleotide sequence ID" value="NZ_RRCM01000001.1"/>
</dbReference>
<evidence type="ECO:0000256" key="1">
    <source>
        <dbReference type="SAM" id="Phobius"/>
    </source>
</evidence>
<feature type="transmembrane region" description="Helical" evidence="1">
    <location>
        <begin position="257"/>
        <end position="275"/>
    </location>
</feature>
<dbReference type="Proteomes" id="UP000276982">
    <property type="component" value="Unassembled WGS sequence"/>
</dbReference>
<comment type="caution">
    <text evidence="2">The sequence shown here is derived from an EMBL/GenBank/DDBJ whole genome shotgun (WGS) entry which is preliminary data.</text>
</comment>
<keyword evidence="1" id="KW-0472">Membrane</keyword>
<feature type="transmembrane region" description="Helical" evidence="1">
    <location>
        <begin position="217"/>
        <end position="236"/>
    </location>
</feature>
<feature type="transmembrane region" description="Helical" evidence="1">
    <location>
        <begin position="195"/>
        <end position="211"/>
    </location>
</feature>